<dbReference type="AlphaFoldDB" id="A0A843UJ60"/>
<feature type="region of interest" description="Disordered" evidence="1">
    <location>
        <begin position="408"/>
        <end position="429"/>
    </location>
</feature>
<feature type="compositionally biased region" description="Low complexity" evidence="1">
    <location>
        <begin position="408"/>
        <end position="420"/>
    </location>
</feature>
<evidence type="ECO:0000256" key="1">
    <source>
        <dbReference type="SAM" id="MobiDB-lite"/>
    </source>
</evidence>
<feature type="region of interest" description="Disordered" evidence="1">
    <location>
        <begin position="526"/>
        <end position="550"/>
    </location>
</feature>
<evidence type="ECO:0000313" key="3">
    <source>
        <dbReference type="Proteomes" id="UP000652761"/>
    </source>
</evidence>
<feature type="region of interest" description="Disordered" evidence="1">
    <location>
        <begin position="272"/>
        <end position="315"/>
    </location>
</feature>
<organism evidence="2 3">
    <name type="scientific">Colocasia esculenta</name>
    <name type="common">Wild taro</name>
    <name type="synonym">Arum esculentum</name>
    <dbReference type="NCBI Taxonomy" id="4460"/>
    <lineage>
        <taxon>Eukaryota</taxon>
        <taxon>Viridiplantae</taxon>
        <taxon>Streptophyta</taxon>
        <taxon>Embryophyta</taxon>
        <taxon>Tracheophyta</taxon>
        <taxon>Spermatophyta</taxon>
        <taxon>Magnoliopsida</taxon>
        <taxon>Liliopsida</taxon>
        <taxon>Araceae</taxon>
        <taxon>Aroideae</taxon>
        <taxon>Colocasieae</taxon>
        <taxon>Colocasia</taxon>
    </lineage>
</organism>
<dbReference type="Proteomes" id="UP000652761">
    <property type="component" value="Unassembled WGS sequence"/>
</dbReference>
<protein>
    <submittedName>
        <fullName evidence="2">Uncharacterized protein</fullName>
    </submittedName>
</protein>
<feature type="compositionally biased region" description="Polar residues" evidence="1">
    <location>
        <begin position="279"/>
        <end position="289"/>
    </location>
</feature>
<gene>
    <name evidence="2" type="ORF">Taro_014584</name>
</gene>
<accession>A0A843UJ60</accession>
<reference evidence="2" key="1">
    <citation type="submission" date="2017-07" db="EMBL/GenBank/DDBJ databases">
        <title>Taro Niue Genome Assembly and Annotation.</title>
        <authorList>
            <person name="Atibalentja N."/>
            <person name="Keating K."/>
            <person name="Fields C.J."/>
        </authorList>
    </citation>
    <scope>NUCLEOTIDE SEQUENCE</scope>
    <source>
        <strain evidence="2">Niue_2</strain>
        <tissue evidence="2">Leaf</tissue>
    </source>
</reference>
<dbReference type="EMBL" id="NMUH01000610">
    <property type="protein sequence ID" value="MQL82116.1"/>
    <property type="molecule type" value="Genomic_DNA"/>
</dbReference>
<comment type="caution">
    <text evidence="2">The sequence shown here is derived from an EMBL/GenBank/DDBJ whole genome shotgun (WGS) entry which is preliminary data.</text>
</comment>
<evidence type="ECO:0000313" key="2">
    <source>
        <dbReference type="EMBL" id="MQL82116.1"/>
    </source>
</evidence>
<sequence length="876" mass="98182">MKAKRFFNKLKPAYNTQLAPLDIQTYAEMVKKAQLLEDATDLTDRIKGRILKKEQASGTLQMRPQSFISLASRRGESRTPAIHRYVRQRHRRDPNTSLGTAYRSSDGFPFLTISFQCLFVQAHSEACYSIPAFDLVNFDIVSEHFISHFSYMATQVPTLPDLVVEKMRPDEDFVTFANRWGSMALRADLPILESQAITMIVTNTTPLLRSTLMLSEFPSFAHLYNRARVVQNQIKDSSLPPFFEGKPKGCKAPAAPTTEGVTVNESISACSQPLRPLNKPSTPTSNPHQFPSHPSKPYSVVPAPSGYTRPDPKRSHYPALPESLEDIFFALMSYDAIQLPPQKEGVHPRADTSKYYLYHRASSHEIHNCFTFCDWVYDMNDQGRINWDDVKVTIAKSGYTRSDLGIVQNPLPNHQNNNNPFSSKPQEKVNTMTHPEPRVVRNEQQWGVEGFEELYPCPSVESQEPSTTVDAILEERPLVLIRPPCQDTHSIPSPPSYESTTYGSQPLQLILPRSQEDIHVTLRNRIVPPLPRPSQDEEDNGPPPPAGTEYDILQHLDKTLRRIMVNDDHPAIGVTNAILSVTQGTSISFSDKDLAAPECRSLPLCLTITHNEVSMDSTLIDTRASINTLKEHFIRGPIQPGTREPMVEELSESEGEEEEEAAKLEEVCLESGIGLKESSPSQPYIHKEKGRQVPASYVLALAERYVKLSQVPEFLEEPALVESDFVEGDSVDDGLGVYLLDFEEKDEPGDLGLEEEDPVRSYVDGTKRFDEPTMAMDEPTKEINLGTNESPKVVSTQCFKYKAKRPSSVDTRSGSVDTRDPSQNTFWANLGQRVDTRSGSVDTRDLPRTPSGLVWDSVSTLDQLVSTLEALPEQNL</sequence>
<name>A0A843UJ60_COLES</name>
<keyword evidence="3" id="KW-1185">Reference proteome</keyword>
<proteinExistence type="predicted"/>